<name>A0A7X6CXB3_9ACTN</name>
<dbReference type="InterPro" id="IPR018392">
    <property type="entry name" value="LysM"/>
</dbReference>
<dbReference type="EMBL" id="JAAVJD010000004">
    <property type="protein sequence ID" value="NJQ04299.1"/>
    <property type="molecule type" value="Genomic_DNA"/>
</dbReference>
<sequence>MRGHRDGIATECPGGELYAWVRAGMPRPGGGAATHTVEPDQTMWSISQQHGVDLDALRAANPKVREDRIFPDDVLTIPKAGAPAPKPPAPKPTPPARPVVSLARLVQAARVDPPKRGTPVSYSPTRVVEDALAKEGLLTRSLVDGHFGTATVSAYAAWQRRLGYRGRDADGIPGRASLNALAKKYGFTTTN</sequence>
<evidence type="ECO:0000259" key="2">
    <source>
        <dbReference type="PROSITE" id="PS51782"/>
    </source>
</evidence>
<reference evidence="3 4" key="1">
    <citation type="submission" date="2020-03" db="EMBL/GenBank/DDBJ databases">
        <title>Draft genome of Streptomyces sp. ventii, isolated from the Axial Seamount in the Pacific Ocean, and resequencing of the two type strains Streptomyces lonarensis strain NCL 716 and Streptomyces bohaiensis strain 11A07.</title>
        <authorList>
            <person name="Loughran R.M."/>
            <person name="Pfannmuller K.M."/>
            <person name="Wasson B.J."/>
            <person name="Deadmond M.C."/>
            <person name="Paddock B.E."/>
            <person name="Koyack M.J."/>
            <person name="Gallegos D.A."/>
            <person name="Mitchell E.A."/>
            <person name="Ushijima B."/>
            <person name="Saw J.H."/>
            <person name="Mcphail K.L."/>
            <person name="Videau P."/>
        </authorList>
    </citation>
    <scope>NUCLEOTIDE SEQUENCE [LARGE SCALE GENOMIC DNA]</scope>
    <source>
        <strain evidence="3 4">NCL716</strain>
    </source>
</reference>
<protein>
    <submittedName>
        <fullName evidence="3">LysM peptidoglycan-binding domain-containing protein</fullName>
    </submittedName>
</protein>
<dbReference type="PROSITE" id="PS51782">
    <property type="entry name" value="LYSM"/>
    <property type="match status" value="1"/>
</dbReference>
<gene>
    <name evidence="3" type="ORF">HCN56_01575</name>
</gene>
<dbReference type="Pfam" id="PF01476">
    <property type="entry name" value="LysM"/>
    <property type="match status" value="1"/>
</dbReference>
<dbReference type="Proteomes" id="UP000578686">
    <property type="component" value="Unassembled WGS sequence"/>
</dbReference>
<comment type="caution">
    <text evidence="3">The sequence shown here is derived from an EMBL/GenBank/DDBJ whole genome shotgun (WGS) entry which is preliminary data.</text>
</comment>
<keyword evidence="4" id="KW-1185">Reference proteome</keyword>
<dbReference type="Gene3D" id="3.10.350.10">
    <property type="entry name" value="LysM domain"/>
    <property type="match status" value="1"/>
</dbReference>
<evidence type="ECO:0000256" key="1">
    <source>
        <dbReference type="SAM" id="MobiDB-lite"/>
    </source>
</evidence>
<dbReference type="InterPro" id="IPR036365">
    <property type="entry name" value="PGBD-like_sf"/>
</dbReference>
<evidence type="ECO:0000313" key="4">
    <source>
        <dbReference type="Proteomes" id="UP000578686"/>
    </source>
</evidence>
<dbReference type="SUPFAM" id="SSF47090">
    <property type="entry name" value="PGBD-like"/>
    <property type="match status" value="1"/>
</dbReference>
<dbReference type="InterPro" id="IPR036366">
    <property type="entry name" value="PGBDSf"/>
</dbReference>
<feature type="domain" description="LysM" evidence="2">
    <location>
        <begin position="33"/>
        <end position="77"/>
    </location>
</feature>
<accession>A0A7X6CXB3</accession>
<feature type="compositionally biased region" description="Pro residues" evidence="1">
    <location>
        <begin position="84"/>
        <end position="97"/>
    </location>
</feature>
<feature type="region of interest" description="Disordered" evidence="1">
    <location>
        <begin position="78"/>
        <end position="97"/>
    </location>
</feature>
<dbReference type="Gene3D" id="1.10.101.10">
    <property type="entry name" value="PGBD-like superfamily/PGBD"/>
    <property type="match status" value="1"/>
</dbReference>
<proteinExistence type="predicted"/>
<dbReference type="SMART" id="SM00257">
    <property type="entry name" value="LysM"/>
    <property type="match status" value="1"/>
</dbReference>
<dbReference type="AlphaFoldDB" id="A0A7X6CXB3"/>
<dbReference type="SUPFAM" id="SSF54106">
    <property type="entry name" value="LysM domain"/>
    <property type="match status" value="1"/>
</dbReference>
<dbReference type="CDD" id="cd00118">
    <property type="entry name" value="LysM"/>
    <property type="match status" value="1"/>
</dbReference>
<evidence type="ECO:0000313" key="3">
    <source>
        <dbReference type="EMBL" id="NJQ04299.1"/>
    </source>
</evidence>
<organism evidence="3 4">
    <name type="scientific">Streptomyces lonarensis</name>
    <dbReference type="NCBI Taxonomy" id="700599"/>
    <lineage>
        <taxon>Bacteria</taxon>
        <taxon>Bacillati</taxon>
        <taxon>Actinomycetota</taxon>
        <taxon>Actinomycetes</taxon>
        <taxon>Kitasatosporales</taxon>
        <taxon>Streptomycetaceae</taxon>
        <taxon>Streptomyces</taxon>
    </lineage>
</organism>
<dbReference type="InterPro" id="IPR036779">
    <property type="entry name" value="LysM_dom_sf"/>
</dbReference>